<organism evidence="7 8">
    <name type="scientific">Krasilnikoviella flava</name>
    <dbReference type="NCBI Taxonomy" id="526729"/>
    <lineage>
        <taxon>Bacteria</taxon>
        <taxon>Bacillati</taxon>
        <taxon>Actinomycetota</taxon>
        <taxon>Actinomycetes</taxon>
        <taxon>Micrococcales</taxon>
        <taxon>Promicromonosporaceae</taxon>
        <taxon>Krasilnikoviella</taxon>
    </lineage>
</organism>
<protein>
    <submittedName>
        <fullName evidence="7">Predicted dehydrogenase</fullName>
    </submittedName>
</protein>
<dbReference type="PANTHER" id="PTHR43708">
    <property type="entry name" value="CONSERVED EXPRESSED OXIDOREDUCTASE (EUROFUNG)"/>
    <property type="match status" value="1"/>
</dbReference>
<accession>A0A1T5KZ60</accession>
<dbReference type="Proteomes" id="UP000189777">
    <property type="component" value="Unassembled WGS sequence"/>
</dbReference>
<evidence type="ECO:0000256" key="1">
    <source>
        <dbReference type="ARBA" id="ARBA00010928"/>
    </source>
</evidence>
<dbReference type="PANTHER" id="PTHR43708:SF5">
    <property type="entry name" value="CONSERVED EXPRESSED OXIDOREDUCTASE (EUROFUNG)-RELATED"/>
    <property type="match status" value="1"/>
</dbReference>
<dbReference type="Gene3D" id="3.40.50.720">
    <property type="entry name" value="NAD(P)-binding Rossmann-like Domain"/>
    <property type="match status" value="1"/>
</dbReference>
<dbReference type="SUPFAM" id="SSF51735">
    <property type="entry name" value="NAD(P)-binding Rossmann-fold domains"/>
    <property type="match status" value="1"/>
</dbReference>
<keyword evidence="2" id="KW-0560">Oxidoreductase</keyword>
<dbReference type="Gene3D" id="3.30.360.10">
    <property type="entry name" value="Dihydrodipicolinate Reductase, domain 2"/>
    <property type="match status" value="1"/>
</dbReference>
<evidence type="ECO:0000259" key="5">
    <source>
        <dbReference type="Pfam" id="PF01408"/>
    </source>
</evidence>
<proteinExistence type="inferred from homology"/>
<dbReference type="SUPFAM" id="SSF55347">
    <property type="entry name" value="Glyceraldehyde-3-phosphate dehydrogenase-like, C-terminal domain"/>
    <property type="match status" value="1"/>
</dbReference>
<dbReference type="STRING" id="526729.SAMN04324258_2693"/>
<dbReference type="Pfam" id="PF22725">
    <property type="entry name" value="GFO_IDH_MocA_C3"/>
    <property type="match status" value="1"/>
</dbReference>
<evidence type="ECO:0000259" key="6">
    <source>
        <dbReference type="Pfam" id="PF22725"/>
    </source>
</evidence>
<dbReference type="AlphaFoldDB" id="A0A1T5KZ60"/>
<evidence type="ECO:0000256" key="2">
    <source>
        <dbReference type="ARBA" id="ARBA00023002"/>
    </source>
</evidence>
<dbReference type="InterPro" id="IPR036291">
    <property type="entry name" value="NAD(P)-bd_dom_sf"/>
</dbReference>
<feature type="compositionally biased region" description="Polar residues" evidence="4">
    <location>
        <begin position="8"/>
        <end position="17"/>
    </location>
</feature>
<gene>
    <name evidence="7" type="ORF">SAMN04324258_2693</name>
</gene>
<name>A0A1T5KZ60_9MICO</name>
<feature type="domain" description="Gfo/Idh/MocA-like oxidoreductase N-terminal" evidence="5">
    <location>
        <begin position="29"/>
        <end position="146"/>
    </location>
</feature>
<dbReference type="InterPro" id="IPR000683">
    <property type="entry name" value="Gfo/Idh/MocA-like_OxRdtase_N"/>
</dbReference>
<dbReference type="EMBL" id="FUZQ01000004">
    <property type="protein sequence ID" value="SKC69057.1"/>
    <property type="molecule type" value="Genomic_DNA"/>
</dbReference>
<keyword evidence="8" id="KW-1185">Reference proteome</keyword>
<sequence>MDVMTAQGEATTDSSAGHGTDGGTAPPPRLAIVGYGGAGREIHARLAAEAGLPVTAVVTRDPGRRNQAAGDWPGARLLSDLDALIAARRAYDLVVVASPTTLHAEQAAALARAEIPFVLDKPIGLDAHQARAVVEEAAATGTPFTVFQNRRWDPEQLTLAGLLDAGELGDVHTFERRWERWRPVPRQRWKENDPVGGGLLLDLGPHLVDSATELFGRVQSVWAQTRKLTTPTEDDVFLVLQHEAGGGRAASPHGVVSRLWAGSLVGAPGPRTRVLGSAGAYLVTTFEQDASPLEALDADAPEGSVGWFTRGRDRRAVPAAPGGHADFYRALGPWLRGDEPAPVDPADAVRTAEVLDAARVSAREGRRVDL</sequence>
<reference evidence="7 8" key="1">
    <citation type="submission" date="2017-02" db="EMBL/GenBank/DDBJ databases">
        <authorList>
            <person name="Peterson S.W."/>
        </authorList>
    </citation>
    <scope>NUCLEOTIDE SEQUENCE [LARGE SCALE GENOMIC DNA]</scope>
    <source>
        <strain evidence="7 8">DSM 21481</strain>
    </source>
</reference>
<dbReference type="Pfam" id="PF01408">
    <property type="entry name" value="GFO_IDH_MocA"/>
    <property type="match status" value="1"/>
</dbReference>
<evidence type="ECO:0000256" key="4">
    <source>
        <dbReference type="SAM" id="MobiDB-lite"/>
    </source>
</evidence>
<evidence type="ECO:0000256" key="3">
    <source>
        <dbReference type="ARBA" id="ARBA00023027"/>
    </source>
</evidence>
<dbReference type="GO" id="GO:0000166">
    <property type="term" value="F:nucleotide binding"/>
    <property type="evidence" value="ECO:0007669"/>
    <property type="project" value="InterPro"/>
</dbReference>
<dbReference type="InterPro" id="IPR055170">
    <property type="entry name" value="GFO_IDH_MocA-like_dom"/>
</dbReference>
<evidence type="ECO:0000313" key="8">
    <source>
        <dbReference type="Proteomes" id="UP000189777"/>
    </source>
</evidence>
<feature type="domain" description="GFO/IDH/MocA-like oxidoreductase" evidence="6">
    <location>
        <begin position="158"/>
        <end position="281"/>
    </location>
</feature>
<keyword evidence="3" id="KW-0520">NAD</keyword>
<dbReference type="InterPro" id="IPR051317">
    <property type="entry name" value="Gfo/Idh/MocA_oxidoreduct"/>
</dbReference>
<feature type="region of interest" description="Disordered" evidence="4">
    <location>
        <begin position="1"/>
        <end position="29"/>
    </location>
</feature>
<evidence type="ECO:0000313" key="7">
    <source>
        <dbReference type="EMBL" id="SKC69057.1"/>
    </source>
</evidence>
<comment type="similarity">
    <text evidence="1">Belongs to the Gfo/Idh/MocA family.</text>
</comment>
<dbReference type="GO" id="GO:0016491">
    <property type="term" value="F:oxidoreductase activity"/>
    <property type="evidence" value="ECO:0007669"/>
    <property type="project" value="UniProtKB-KW"/>
</dbReference>